<sequence length="128" mass="14479">MFSHISTSLSHSSSSLTSTTTDFSFQFYPFNRFNSPKRHFSSVVSTDIAFSPVASVESISEDLKNQTLEHNNGNNNNNYGRDGVNIGMNVDNICQNSVKLKLEELKWDHSFVRELLGDPRSYLTPREV</sequence>
<dbReference type="Proteomes" id="UP000653305">
    <property type="component" value="Unassembled WGS sequence"/>
</dbReference>
<dbReference type="AlphaFoldDB" id="A0A830CU97"/>
<accession>A0A830CU97</accession>
<protein>
    <submittedName>
        <fullName evidence="1">Uncharacterized protein</fullName>
    </submittedName>
</protein>
<comment type="caution">
    <text evidence="1">The sequence shown here is derived from an EMBL/GenBank/DDBJ whole genome shotgun (WGS) entry which is preliminary data.</text>
</comment>
<evidence type="ECO:0000313" key="2">
    <source>
        <dbReference type="Proteomes" id="UP000653305"/>
    </source>
</evidence>
<name>A0A830CU97_9LAMI</name>
<reference evidence="1" key="1">
    <citation type="submission" date="2020-07" db="EMBL/GenBank/DDBJ databases">
        <title>Ethylene signaling mediates host invasion by parasitic plants.</title>
        <authorList>
            <person name="Yoshida S."/>
        </authorList>
    </citation>
    <scope>NUCLEOTIDE SEQUENCE</scope>
    <source>
        <strain evidence="1">Okayama</strain>
    </source>
</reference>
<evidence type="ECO:0000313" key="1">
    <source>
        <dbReference type="EMBL" id="GFQ01209.1"/>
    </source>
</evidence>
<gene>
    <name evidence="1" type="ORF">PHJA_002264800</name>
</gene>
<proteinExistence type="predicted"/>
<keyword evidence="2" id="KW-1185">Reference proteome</keyword>
<organism evidence="1 2">
    <name type="scientific">Phtheirospermum japonicum</name>
    <dbReference type="NCBI Taxonomy" id="374723"/>
    <lineage>
        <taxon>Eukaryota</taxon>
        <taxon>Viridiplantae</taxon>
        <taxon>Streptophyta</taxon>
        <taxon>Embryophyta</taxon>
        <taxon>Tracheophyta</taxon>
        <taxon>Spermatophyta</taxon>
        <taxon>Magnoliopsida</taxon>
        <taxon>eudicotyledons</taxon>
        <taxon>Gunneridae</taxon>
        <taxon>Pentapetalae</taxon>
        <taxon>asterids</taxon>
        <taxon>lamiids</taxon>
        <taxon>Lamiales</taxon>
        <taxon>Orobanchaceae</taxon>
        <taxon>Orobanchaceae incertae sedis</taxon>
        <taxon>Phtheirospermum</taxon>
    </lineage>
</organism>
<dbReference type="EMBL" id="BMAC01000665">
    <property type="protein sequence ID" value="GFQ01209.1"/>
    <property type="molecule type" value="Genomic_DNA"/>
</dbReference>